<dbReference type="EMBL" id="CM043770">
    <property type="protein sequence ID" value="KAI4841025.1"/>
    <property type="molecule type" value="Genomic_DNA"/>
</dbReference>
<keyword evidence="2" id="KW-1185">Reference proteome</keyword>
<dbReference type="Proteomes" id="UP001056978">
    <property type="component" value="Chromosome 2"/>
</dbReference>
<reference evidence="1" key="1">
    <citation type="submission" date="2022-06" db="EMBL/GenBank/DDBJ databases">
        <title>The First Complete Genome of the Simian Malaria Parasite Plasmodium brasilianum.</title>
        <authorList>
            <person name="Bajic M."/>
            <person name="Ravishankar S."/>
        </authorList>
    </citation>
    <scope>NUCLEOTIDE SEQUENCE</scope>
    <source>
        <strain evidence="1">Bolivian I</strain>
    </source>
</reference>
<sequence length="209" mass="24517">MDNMSNFLFDLQPSKISLYIEEYGKNVVNNKHGIPKTIKYFDFDKKIFKELDNKDYLKNIKTIGDKEYKKLTRKKLIIRIALLLLFFFIFIVPILDLSLEKFSGVGLLGLLGPLTTKNESMAGISKVTVGGLLITLFKLGEWAESKSINTSIILFYCVSFLIFVVKFILVMVYYYNKVIKYENRKFRKKLNKKKYVFYCKNLFNITSYH</sequence>
<proteinExistence type="predicted"/>
<gene>
    <name evidence="1" type="ORF">MKS88_000793</name>
</gene>
<comment type="caution">
    <text evidence="1">The sequence shown here is derived from an EMBL/GenBank/DDBJ whole genome shotgun (WGS) entry which is preliminary data.</text>
</comment>
<evidence type="ECO:0000313" key="2">
    <source>
        <dbReference type="Proteomes" id="UP001056978"/>
    </source>
</evidence>
<protein>
    <submittedName>
        <fullName evidence="1">Uncharacterized protein</fullName>
    </submittedName>
</protein>
<name>A0ACB9YG40_PLABR</name>
<organism evidence="1 2">
    <name type="scientific">Plasmodium brasilianum</name>
    <dbReference type="NCBI Taxonomy" id="5824"/>
    <lineage>
        <taxon>Eukaryota</taxon>
        <taxon>Sar</taxon>
        <taxon>Alveolata</taxon>
        <taxon>Apicomplexa</taxon>
        <taxon>Aconoidasida</taxon>
        <taxon>Haemosporida</taxon>
        <taxon>Plasmodiidae</taxon>
        <taxon>Plasmodium</taxon>
        <taxon>Plasmodium (Plasmodium)</taxon>
    </lineage>
</organism>
<accession>A0ACB9YG40</accession>
<evidence type="ECO:0000313" key="1">
    <source>
        <dbReference type="EMBL" id="KAI4841025.1"/>
    </source>
</evidence>